<protein>
    <recommendedName>
        <fullName evidence="3 5">Flagellar hook protein FlgE</fullName>
    </recommendedName>
</protein>
<keyword evidence="4 5" id="KW-0975">Bacterial flagellum</keyword>
<dbReference type="GO" id="GO:0009425">
    <property type="term" value="C:bacterial-type flagellum basal body"/>
    <property type="evidence" value="ECO:0007669"/>
    <property type="project" value="UniProtKB-SubCell"/>
</dbReference>
<dbReference type="Gene3D" id="2.60.98.20">
    <property type="entry name" value="Flagellar hook protein FlgE"/>
    <property type="match status" value="1"/>
</dbReference>
<dbReference type="Pfam" id="PF22692">
    <property type="entry name" value="LlgE_F_G_D1"/>
    <property type="match status" value="1"/>
</dbReference>
<dbReference type="SUPFAM" id="SSF117143">
    <property type="entry name" value="Flagellar hook protein flgE"/>
    <property type="match status" value="1"/>
</dbReference>
<keyword evidence="10" id="KW-0282">Flagellum</keyword>
<dbReference type="PANTHER" id="PTHR30435">
    <property type="entry name" value="FLAGELLAR PROTEIN"/>
    <property type="match status" value="1"/>
</dbReference>
<dbReference type="GO" id="GO:0005829">
    <property type="term" value="C:cytosol"/>
    <property type="evidence" value="ECO:0007669"/>
    <property type="project" value="TreeGrafter"/>
</dbReference>
<keyword evidence="10" id="KW-0969">Cilium</keyword>
<dbReference type="InterPro" id="IPR020013">
    <property type="entry name" value="Flagellar_FlgE/F/G"/>
</dbReference>
<sequence>MGISSSLYIGTTGIMAQQKNMSVISDNIANVNTVGFKSSHMIFNTLMSQQMGSASVGNQVGQGVGVSSILYDMSLGSLEPTNTATDISISGKGFFIVSADGSSDQRYTRAGNFRFDAEGYLRDPQGNILQGYRMPAESILDTVPVIPPAAGAPITDIRLDMQEGGGPVSEPEATTEMRMMINLDSSSQERNASATSPFTALFDSWDATQLEPLDSGAYSYESAMKVFDSDGNAHVVRAFFDPVADGTSVSNGNRMWEFLVTIPPAEDASGLGTKKGVLMAGTLTFTASGELLNMSAFEGSSDDKSSWIPVGLSEDGYPVLNANLVGAEPISSAFDMGLRSNSGWNLPAGMSTMADLGTAASDLPSLLNADRQTLSTTNFNTGSSTLYQSQNGYERGFLQSVSVDTKGVLVGYFSNGQNQGLYKIPMADFINPQGLFREGGNLFSATKDSGAVSLGWAGEGRLGSVITSSLESSNVDLATEFVNMIITQKGFDANSKVITTGDQVVQTAIQMKR</sequence>
<feature type="domain" description="Flagellar hook protein FlgE D2" evidence="8">
    <location>
        <begin position="206"/>
        <end position="393"/>
    </location>
</feature>
<feature type="domain" description="Flagellar basal-body/hook protein C-terminal" evidence="7">
    <location>
        <begin position="469"/>
        <end position="511"/>
    </location>
</feature>
<dbReference type="InterPro" id="IPR053967">
    <property type="entry name" value="LlgE_F_G-like_D1"/>
</dbReference>
<dbReference type="OrthoDB" id="9804559at2"/>
<evidence type="ECO:0000259" key="7">
    <source>
        <dbReference type="Pfam" id="PF06429"/>
    </source>
</evidence>
<proteinExistence type="inferred from homology"/>
<keyword evidence="10" id="KW-0966">Cell projection</keyword>
<evidence type="ECO:0000256" key="2">
    <source>
        <dbReference type="ARBA" id="ARBA00009677"/>
    </source>
</evidence>
<dbReference type="Pfam" id="PF06429">
    <property type="entry name" value="Flg_bbr_C"/>
    <property type="match status" value="1"/>
</dbReference>
<evidence type="ECO:0000313" key="10">
    <source>
        <dbReference type="EMBL" id="SFJ55247.1"/>
    </source>
</evidence>
<dbReference type="GO" id="GO:0009424">
    <property type="term" value="C:bacterial-type flagellum hook"/>
    <property type="evidence" value="ECO:0007669"/>
    <property type="project" value="TreeGrafter"/>
</dbReference>
<dbReference type="InterPro" id="IPR001444">
    <property type="entry name" value="Flag_bb_rod_N"/>
</dbReference>
<evidence type="ECO:0000259" key="6">
    <source>
        <dbReference type="Pfam" id="PF00460"/>
    </source>
</evidence>
<comment type="function">
    <text evidence="5">A flexible structure which links the flagellar filament to the drive apparatus in the basal body.</text>
</comment>
<accession>A0A1I3SCI7</accession>
<feature type="domain" description="Flagellar hook protein FlgE/F/G-like D1" evidence="9">
    <location>
        <begin position="89"/>
        <end position="131"/>
    </location>
</feature>
<dbReference type="InterPro" id="IPR019776">
    <property type="entry name" value="Flagellar_basal_body_rod_CS"/>
</dbReference>
<dbReference type="EMBL" id="FORX01000004">
    <property type="protein sequence ID" value="SFJ55247.1"/>
    <property type="molecule type" value="Genomic_DNA"/>
</dbReference>
<organism evidence="10 11">
    <name type="scientific">Desulfomicrobium apsheronum</name>
    <dbReference type="NCBI Taxonomy" id="52560"/>
    <lineage>
        <taxon>Bacteria</taxon>
        <taxon>Pseudomonadati</taxon>
        <taxon>Thermodesulfobacteriota</taxon>
        <taxon>Desulfovibrionia</taxon>
        <taxon>Desulfovibrionales</taxon>
        <taxon>Desulfomicrobiaceae</taxon>
        <taxon>Desulfomicrobium</taxon>
    </lineage>
</organism>
<evidence type="ECO:0000256" key="5">
    <source>
        <dbReference type="RuleBase" id="RU362116"/>
    </source>
</evidence>
<dbReference type="GO" id="GO:0071978">
    <property type="term" value="P:bacterial-type flagellum-dependent swarming motility"/>
    <property type="evidence" value="ECO:0007669"/>
    <property type="project" value="TreeGrafter"/>
</dbReference>
<comment type="subcellular location">
    <subcellularLocation>
        <location evidence="1 5">Bacterial flagellum basal body</location>
    </subcellularLocation>
</comment>
<feature type="domain" description="Flagellar basal body rod protein N-terminal" evidence="6">
    <location>
        <begin position="7"/>
        <end position="37"/>
    </location>
</feature>
<reference evidence="11" key="1">
    <citation type="submission" date="2016-10" db="EMBL/GenBank/DDBJ databases">
        <authorList>
            <person name="Varghese N."/>
            <person name="Submissions S."/>
        </authorList>
    </citation>
    <scope>NUCLEOTIDE SEQUENCE [LARGE SCALE GENOMIC DNA]</scope>
    <source>
        <strain evidence="11">DSM 5918</strain>
    </source>
</reference>
<dbReference type="InterPro" id="IPR037925">
    <property type="entry name" value="FlgE/F/G-like"/>
</dbReference>
<dbReference type="Proteomes" id="UP000198635">
    <property type="component" value="Unassembled WGS sequence"/>
</dbReference>
<evidence type="ECO:0000313" key="11">
    <source>
        <dbReference type="Proteomes" id="UP000198635"/>
    </source>
</evidence>
<dbReference type="Pfam" id="PF00460">
    <property type="entry name" value="Flg_bb_rod"/>
    <property type="match status" value="1"/>
</dbReference>
<dbReference type="STRING" id="52560.SAMN04488082_10474"/>
<gene>
    <name evidence="10" type="ORF">SAMN04488082_10474</name>
</gene>
<comment type="similarity">
    <text evidence="2 5">Belongs to the flagella basal body rod proteins family.</text>
</comment>
<dbReference type="Pfam" id="PF07559">
    <property type="entry name" value="FlgE_D2"/>
    <property type="match status" value="1"/>
</dbReference>
<dbReference type="RefSeq" id="WP_092373195.1">
    <property type="nucleotide sequence ID" value="NZ_FORX01000004.1"/>
</dbReference>
<name>A0A1I3SCI7_9BACT</name>
<evidence type="ECO:0000259" key="8">
    <source>
        <dbReference type="Pfam" id="PF07559"/>
    </source>
</evidence>
<evidence type="ECO:0000256" key="4">
    <source>
        <dbReference type="ARBA" id="ARBA00023143"/>
    </source>
</evidence>
<evidence type="ECO:0000259" key="9">
    <source>
        <dbReference type="Pfam" id="PF22692"/>
    </source>
</evidence>
<dbReference type="PANTHER" id="PTHR30435:SF1">
    <property type="entry name" value="FLAGELLAR HOOK PROTEIN FLGE"/>
    <property type="match status" value="1"/>
</dbReference>
<dbReference type="InterPro" id="IPR011491">
    <property type="entry name" value="FlgE_D2"/>
</dbReference>
<evidence type="ECO:0000256" key="1">
    <source>
        <dbReference type="ARBA" id="ARBA00004117"/>
    </source>
</evidence>
<dbReference type="NCBIfam" id="TIGR03506">
    <property type="entry name" value="FlgEFG_subfam"/>
    <property type="match status" value="1"/>
</dbReference>
<keyword evidence="11" id="KW-1185">Reference proteome</keyword>
<dbReference type="InterPro" id="IPR037058">
    <property type="entry name" value="Falgellar_hook_FlgE_sf"/>
</dbReference>
<dbReference type="PROSITE" id="PS00588">
    <property type="entry name" value="FLAGELLA_BB_ROD"/>
    <property type="match status" value="1"/>
</dbReference>
<evidence type="ECO:0000256" key="3">
    <source>
        <dbReference type="ARBA" id="ARBA00019015"/>
    </source>
</evidence>
<dbReference type="AlphaFoldDB" id="A0A1I3SCI7"/>
<dbReference type="InterPro" id="IPR010930">
    <property type="entry name" value="Flg_bb/hook_C_dom"/>
</dbReference>